<dbReference type="Proteomes" id="UP000823775">
    <property type="component" value="Unassembled WGS sequence"/>
</dbReference>
<evidence type="ECO:0000313" key="2">
    <source>
        <dbReference type="Proteomes" id="UP000823775"/>
    </source>
</evidence>
<reference evidence="1 2" key="1">
    <citation type="journal article" date="2021" name="BMC Genomics">
        <title>Datura genome reveals duplications of psychoactive alkaloid biosynthetic genes and high mutation rate following tissue culture.</title>
        <authorList>
            <person name="Rajewski A."/>
            <person name="Carter-House D."/>
            <person name="Stajich J."/>
            <person name="Litt A."/>
        </authorList>
    </citation>
    <scope>NUCLEOTIDE SEQUENCE [LARGE SCALE GENOMIC DNA]</scope>
    <source>
        <strain evidence="1">AR-01</strain>
    </source>
</reference>
<accession>A0ABS8WN84</accession>
<name>A0ABS8WN84_DATST</name>
<feature type="non-terminal residue" evidence="1">
    <location>
        <position position="1"/>
    </location>
</feature>
<evidence type="ECO:0000313" key="1">
    <source>
        <dbReference type="EMBL" id="MCE3051307.1"/>
    </source>
</evidence>
<sequence length="101" mass="11624">SDQLCGRCSVLPSHTYCRGGGLCRYHGLEMPGTVGARRMHHSDNLHFSDIRSQLCTQKMYQVKAQDTIPLPAVVADYKDPYSEWAEDIHLTWIYRTLILYH</sequence>
<protein>
    <submittedName>
        <fullName evidence="1">Uncharacterized protein</fullName>
    </submittedName>
</protein>
<gene>
    <name evidence="1" type="ORF">HAX54_049410</name>
</gene>
<comment type="caution">
    <text evidence="1">The sequence shown here is derived from an EMBL/GenBank/DDBJ whole genome shotgun (WGS) entry which is preliminary data.</text>
</comment>
<proteinExistence type="predicted"/>
<keyword evidence="2" id="KW-1185">Reference proteome</keyword>
<organism evidence="1 2">
    <name type="scientific">Datura stramonium</name>
    <name type="common">Jimsonweed</name>
    <name type="synonym">Common thornapple</name>
    <dbReference type="NCBI Taxonomy" id="4076"/>
    <lineage>
        <taxon>Eukaryota</taxon>
        <taxon>Viridiplantae</taxon>
        <taxon>Streptophyta</taxon>
        <taxon>Embryophyta</taxon>
        <taxon>Tracheophyta</taxon>
        <taxon>Spermatophyta</taxon>
        <taxon>Magnoliopsida</taxon>
        <taxon>eudicotyledons</taxon>
        <taxon>Gunneridae</taxon>
        <taxon>Pentapetalae</taxon>
        <taxon>asterids</taxon>
        <taxon>lamiids</taxon>
        <taxon>Solanales</taxon>
        <taxon>Solanaceae</taxon>
        <taxon>Solanoideae</taxon>
        <taxon>Datureae</taxon>
        <taxon>Datura</taxon>
    </lineage>
</organism>
<dbReference type="EMBL" id="JACEIK010008366">
    <property type="protein sequence ID" value="MCE3051307.1"/>
    <property type="molecule type" value="Genomic_DNA"/>
</dbReference>